<comment type="caution">
    <text evidence="2">The sequence shown here is derived from an EMBL/GenBank/DDBJ whole genome shotgun (WGS) entry which is preliminary data.</text>
</comment>
<reference evidence="2 3" key="1">
    <citation type="journal article" date="2012" name="Genome Biol.">
        <title>Genome and low-iron response of an oceanic diatom adapted to chronic iron limitation.</title>
        <authorList>
            <person name="Lommer M."/>
            <person name="Specht M."/>
            <person name="Roy A.S."/>
            <person name="Kraemer L."/>
            <person name="Andreson R."/>
            <person name="Gutowska M.A."/>
            <person name="Wolf J."/>
            <person name="Bergner S.V."/>
            <person name="Schilhabel M.B."/>
            <person name="Klostermeier U.C."/>
            <person name="Beiko R.G."/>
            <person name="Rosenstiel P."/>
            <person name="Hippler M."/>
            <person name="Laroche J."/>
        </authorList>
    </citation>
    <scope>NUCLEOTIDE SEQUENCE [LARGE SCALE GENOMIC DNA]</scope>
    <source>
        <strain evidence="2 3">CCMP1005</strain>
    </source>
</reference>
<evidence type="ECO:0000256" key="1">
    <source>
        <dbReference type="SAM" id="MobiDB-lite"/>
    </source>
</evidence>
<feature type="region of interest" description="Disordered" evidence="1">
    <location>
        <begin position="397"/>
        <end position="418"/>
    </location>
</feature>
<dbReference type="eggNOG" id="ENOG502SC0X">
    <property type="taxonomic scope" value="Eukaryota"/>
</dbReference>
<dbReference type="AlphaFoldDB" id="K0S7N4"/>
<dbReference type="Proteomes" id="UP000266841">
    <property type="component" value="Unassembled WGS sequence"/>
</dbReference>
<keyword evidence="3" id="KW-1185">Reference proteome</keyword>
<protein>
    <submittedName>
        <fullName evidence="2">Uncharacterized protein</fullName>
    </submittedName>
</protein>
<proteinExistence type="predicted"/>
<accession>K0S7N4</accession>
<sequence>MTTLVSSGLFAAMSATLQVRFSGSTSPAWRTDLADRGHRGVIPSGRAKVEVHELAHMHRSIVAAAKPFHCFQRVLKGGVIIKGQPTGVPGSWDWTPTPVLRRFACADLAPGEVSTSSSIGWDRGTFQLILDVIKSRKSACAAPSSLLHVSVQSHLGRRRGPATPTREGRNNKETMVPLLLSILSLSGSEAFSSAPRINPLGSIVGTGRRQVGRRHQAGPTCFSSSSALRAAEAALPLNNVEDDDEYEMVEEEFELLTERDFYNTEWKMGTLMSMKPREAESIDTTWVRLVTTEDGSNKAIWGDGADGKWTVDVPSQFFSISKETFGGWGGKMIWAGTIEDYYYIEGTVRSWGVLAPASVVGQWQAVRLGVVDGDRVTEEERGKAPWFMSEEERVESGFLPASSGGEGEAAVAEEDAQA</sequence>
<evidence type="ECO:0000313" key="2">
    <source>
        <dbReference type="EMBL" id="EJK60949.1"/>
    </source>
</evidence>
<dbReference type="EMBL" id="AGNL01020551">
    <property type="protein sequence ID" value="EJK60949.1"/>
    <property type="molecule type" value="Genomic_DNA"/>
</dbReference>
<name>K0S7N4_THAOC</name>
<dbReference type="OrthoDB" id="41695at2759"/>
<organism evidence="2 3">
    <name type="scientific">Thalassiosira oceanica</name>
    <name type="common">Marine diatom</name>
    <dbReference type="NCBI Taxonomy" id="159749"/>
    <lineage>
        <taxon>Eukaryota</taxon>
        <taxon>Sar</taxon>
        <taxon>Stramenopiles</taxon>
        <taxon>Ochrophyta</taxon>
        <taxon>Bacillariophyta</taxon>
        <taxon>Coscinodiscophyceae</taxon>
        <taxon>Thalassiosirophycidae</taxon>
        <taxon>Thalassiosirales</taxon>
        <taxon>Thalassiosiraceae</taxon>
        <taxon>Thalassiosira</taxon>
    </lineage>
</organism>
<evidence type="ECO:0000313" key="3">
    <source>
        <dbReference type="Proteomes" id="UP000266841"/>
    </source>
</evidence>
<gene>
    <name evidence="2" type="ORF">THAOC_18630</name>
</gene>